<accession>A0A9X8MHU5</accession>
<dbReference type="RefSeq" id="WP_159435137.1">
    <property type="nucleotide sequence ID" value="NZ_FOEV01000032.1"/>
</dbReference>
<proteinExistence type="predicted"/>
<organism evidence="1 2">
    <name type="scientific">Pseudomonas lutea</name>
    <dbReference type="NCBI Taxonomy" id="243924"/>
    <lineage>
        <taxon>Bacteria</taxon>
        <taxon>Pseudomonadati</taxon>
        <taxon>Pseudomonadota</taxon>
        <taxon>Gammaproteobacteria</taxon>
        <taxon>Pseudomonadales</taxon>
        <taxon>Pseudomonadaceae</taxon>
        <taxon>Pseudomonas</taxon>
    </lineage>
</organism>
<reference evidence="1 2" key="1">
    <citation type="submission" date="2016-10" db="EMBL/GenBank/DDBJ databases">
        <authorList>
            <person name="Varghese N."/>
            <person name="Submissions S."/>
        </authorList>
    </citation>
    <scope>NUCLEOTIDE SEQUENCE [LARGE SCALE GENOMIC DNA]</scope>
    <source>
        <strain evidence="1 2">LMG 21974</strain>
    </source>
</reference>
<dbReference type="EMBL" id="FOEV01000032">
    <property type="protein sequence ID" value="SER51146.1"/>
    <property type="molecule type" value="Genomic_DNA"/>
</dbReference>
<dbReference type="AlphaFoldDB" id="A0A9X8MHU5"/>
<gene>
    <name evidence="1" type="ORF">SAMN05216409_1325</name>
</gene>
<evidence type="ECO:0000313" key="1">
    <source>
        <dbReference type="EMBL" id="SER51146.1"/>
    </source>
</evidence>
<comment type="caution">
    <text evidence="1">The sequence shown here is derived from an EMBL/GenBank/DDBJ whole genome shotgun (WGS) entry which is preliminary data.</text>
</comment>
<name>A0A9X8MHU5_9PSED</name>
<protein>
    <submittedName>
        <fullName evidence="1">Uncharacterized protein</fullName>
    </submittedName>
</protein>
<sequence>MTTQQLSAQAAELRRQAASCPLFVATMLIERAEELERKARQGQSDGRN</sequence>
<dbReference type="Proteomes" id="UP000183210">
    <property type="component" value="Unassembled WGS sequence"/>
</dbReference>
<evidence type="ECO:0000313" key="2">
    <source>
        <dbReference type="Proteomes" id="UP000183210"/>
    </source>
</evidence>